<feature type="coiled-coil region" evidence="1">
    <location>
        <begin position="170"/>
        <end position="352"/>
    </location>
</feature>
<proteinExistence type="predicted"/>
<name>A0A7S2KFU4_9STRA</name>
<protein>
    <submittedName>
        <fullName evidence="4">Uncharacterized protein</fullName>
    </submittedName>
</protein>
<accession>A0A7S2KFU4</accession>
<dbReference type="AlphaFoldDB" id="A0A7S2KFU4"/>
<feature type="compositionally biased region" description="Low complexity" evidence="2">
    <location>
        <begin position="115"/>
        <end position="157"/>
    </location>
</feature>
<dbReference type="EMBL" id="HBGY01013172">
    <property type="protein sequence ID" value="CAD9574306.1"/>
    <property type="molecule type" value="Transcribed_RNA"/>
</dbReference>
<keyword evidence="3" id="KW-0732">Signal</keyword>
<evidence type="ECO:0000256" key="2">
    <source>
        <dbReference type="SAM" id="MobiDB-lite"/>
    </source>
</evidence>
<feature type="region of interest" description="Disordered" evidence="2">
    <location>
        <begin position="45"/>
        <end position="91"/>
    </location>
</feature>
<feature type="region of interest" description="Disordered" evidence="2">
    <location>
        <begin position="115"/>
        <end position="164"/>
    </location>
</feature>
<evidence type="ECO:0000313" key="4">
    <source>
        <dbReference type="EMBL" id="CAD9574306.1"/>
    </source>
</evidence>
<keyword evidence="1" id="KW-0175">Coiled coil</keyword>
<feature type="compositionally biased region" description="Polar residues" evidence="2">
    <location>
        <begin position="69"/>
        <end position="84"/>
    </location>
</feature>
<sequence>MKIHTTALLATIGSSAWTTTTDGFAFSPNTKSTQQQQRLLGASTYDETAHQQQARSSSSLHSTKKDLNQKQAQQNANSHWQHNRSGAMEAELRAKAAERRVAILQNQLNNAVQMNATASSDDTDTTSSSSNTASSSNDDSSSASNLTNNAESNASTNESDDVNGVADEAVTELRNRLLDMEDKLEFEQMNHDKEQKKLREELEAVQSALETKAKVAAEELDKLRSQMEQAMTDAKDEAADKQRLMEEEYQEQLHQKEDSILFLQEELKVVSKKFADEMRGRERDASDANEKASKLREDLTRQIIDVQKESAERILVLEAKNKKLVEAKDQNISDLEEDVFDREQQIFQLESERSSFRSIAKMTLKLTGKRIRNVFRRNGEPTEDGTSS</sequence>
<feature type="compositionally biased region" description="Polar residues" evidence="2">
    <location>
        <begin position="50"/>
        <end position="61"/>
    </location>
</feature>
<gene>
    <name evidence="4" type="ORF">LDAN0321_LOCUS8457</name>
</gene>
<reference evidence="4" key="1">
    <citation type="submission" date="2021-01" db="EMBL/GenBank/DDBJ databases">
        <authorList>
            <person name="Corre E."/>
            <person name="Pelletier E."/>
            <person name="Niang G."/>
            <person name="Scheremetjew M."/>
            <person name="Finn R."/>
            <person name="Kale V."/>
            <person name="Holt S."/>
            <person name="Cochrane G."/>
            <person name="Meng A."/>
            <person name="Brown T."/>
            <person name="Cohen L."/>
        </authorList>
    </citation>
    <scope>NUCLEOTIDE SEQUENCE</scope>
    <source>
        <strain evidence="4">B650</strain>
    </source>
</reference>
<evidence type="ECO:0000256" key="1">
    <source>
        <dbReference type="SAM" id="Coils"/>
    </source>
</evidence>
<feature type="signal peptide" evidence="3">
    <location>
        <begin position="1"/>
        <end position="18"/>
    </location>
</feature>
<feature type="chain" id="PRO_5030825752" evidence="3">
    <location>
        <begin position="19"/>
        <end position="388"/>
    </location>
</feature>
<organism evidence="4">
    <name type="scientific">Leptocylindrus danicus</name>
    <dbReference type="NCBI Taxonomy" id="163516"/>
    <lineage>
        <taxon>Eukaryota</taxon>
        <taxon>Sar</taxon>
        <taxon>Stramenopiles</taxon>
        <taxon>Ochrophyta</taxon>
        <taxon>Bacillariophyta</taxon>
        <taxon>Coscinodiscophyceae</taxon>
        <taxon>Chaetocerotophycidae</taxon>
        <taxon>Leptocylindrales</taxon>
        <taxon>Leptocylindraceae</taxon>
        <taxon>Leptocylindrus</taxon>
    </lineage>
</organism>
<evidence type="ECO:0000256" key="3">
    <source>
        <dbReference type="SAM" id="SignalP"/>
    </source>
</evidence>